<evidence type="ECO:0000313" key="7">
    <source>
        <dbReference type="Proteomes" id="UP000199569"/>
    </source>
</evidence>
<evidence type="ECO:0000259" key="4">
    <source>
        <dbReference type="PROSITE" id="PS50914"/>
    </source>
</evidence>
<dbReference type="PANTHER" id="PTHR43080:SF2">
    <property type="entry name" value="CBS DOMAIN-CONTAINING PROTEIN"/>
    <property type="match status" value="1"/>
</dbReference>
<evidence type="ECO:0000313" key="6">
    <source>
        <dbReference type="EMBL" id="SCZ11119.1"/>
    </source>
</evidence>
<feature type="compositionally biased region" description="Basic and acidic residues" evidence="3">
    <location>
        <begin position="230"/>
        <end position="272"/>
    </location>
</feature>
<dbReference type="InterPro" id="IPR014004">
    <property type="entry name" value="Transpt-assoc_nodulatn_dom_bac"/>
</dbReference>
<protein>
    <submittedName>
        <fullName evidence="6">CBS domain-containing protein</fullName>
    </submittedName>
</protein>
<keyword evidence="7" id="KW-1185">Reference proteome</keyword>
<dbReference type="SUPFAM" id="SSF54631">
    <property type="entry name" value="CBS-domain pair"/>
    <property type="match status" value="1"/>
</dbReference>
<dbReference type="CDD" id="cd04622">
    <property type="entry name" value="CBS_pair_HRP1_like"/>
    <property type="match status" value="1"/>
</dbReference>
<gene>
    <name evidence="6" type="ORF">SAMN02927923_04201</name>
</gene>
<feature type="domain" description="CBS" evidence="5">
    <location>
        <begin position="75"/>
        <end position="133"/>
    </location>
</feature>
<dbReference type="Gene3D" id="3.10.580.10">
    <property type="entry name" value="CBS-domain"/>
    <property type="match status" value="1"/>
</dbReference>
<dbReference type="STRING" id="549386.SAMN02927923_04201"/>
<dbReference type="InterPro" id="IPR051257">
    <property type="entry name" value="Diverse_CBS-Domain"/>
</dbReference>
<dbReference type="Gene3D" id="3.30.1340.30">
    <property type="match status" value="1"/>
</dbReference>
<feature type="region of interest" description="Disordered" evidence="3">
    <location>
        <begin position="192"/>
        <end position="272"/>
    </location>
</feature>
<dbReference type="Pfam" id="PF04972">
    <property type="entry name" value="BON"/>
    <property type="match status" value="1"/>
</dbReference>
<evidence type="ECO:0000256" key="3">
    <source>
        <dbReference type="SAM" id="MobiDB-lite"/>
    </source>
</evidence>
<proteinExistence type="predicted"/>
<dbReference type="PANTHER" id="PTHR43080">
    <property type="entry name" value="CBS DOMAIN-CONTAINING PROTEIN CBSX3, MITOCHONDRIAL"/>
    <property type="match status" value="1"/>
</dbReference>
<feature type="compositionally biased region" description="Basic and acidic residues" evidence="3">
    <location>
        <begin position="341"/>
        <end position="358"/>
    </location>
</feature>
<evidence type="ECO:0000259" key="5">
    <source>
        <dbReference type="PROSITE" id="PS51371"/>
    </source>
</evidence>
<dbReference type="AlphaFoldDB" id="A0A1G5LG29"/>
<dbReference type="InterPro" id="IPR007055">
    <property type="entry name" value="BON_dom"/>
</dbReference>
<sequence>MLILELAHRSGGKPDPLFTGAARWVRTMRQTLNLFAPPALTGRQKHLRSVAPGMRSHSQGVTSRGMKLMRISEIMTRNVRVVSPDRTIQEAARLMDEMNVGVLPVCDGRRLRGMLTDRDITVRATAAGLPPDTTRVRDIMSDNVWWCFDDDDVGHIVQLMSDHQIRRLPVVDHDKHLVGIVALGDLATDSEDDASRALRRISTPSEPDRSGTPTSRRADQTRGGGQARLTGDERRELEQRMSRDDDDWRHRPHDYREDRGRQAGRDDRRGGVEFRFRDEDDVRAAFGSFGYPGEEGRRDARMRGGFGGDGYQSYGDEYAGRGSAGRGYQPKRYGASTITGERARPGDDSSESDRLMQDRERTWSLVNERRDHSNYGMGPGNTRFGNDATASRGEVRREDHRGRGPRNYQRSDDRIREDVNERLSDDVRVDASEIEVAVQNREVTLTGTVRDRNEKRWAEDIAESVSGVSHVQNNLRVGQTQGTHRTGTEAGDAAAASGNPGSGTAGAATGTAAGGRASGKQRQTS</sequence>
<feature type="compositionally biased region" description="Low complexity" evidence="3">
    <location>
        <begin position="488"/>
        <end position="499"/>
    </location>
</feature>
<feature type="region of interest" description="Disordered" evidence="3">
    <location>
        <begin position="478"/>
        <end position="525"/>
    </location>
</feature>
<name>A0A1G5LG29_9HYPH</name>
<dbReference type="Pfam" id="PF00571">
    <property type="entry name" value="CBS"/>
    <property type="match status" value="2"/>
</dbReference>
<dbReference type="PROSITE" id="PS50914">
    <property type="entry name" value="BON"/>
    <property type="match status" value="1"/>
</dbReference>
<feature type="region of interest" description="Disordered" evidence="3">
    <location>
        <begin position="370"/>
        <end position="419"/>
    </location>
</feature>
<feature type="region of interest" description="Disordered" evidence="3">
    <location>
        <begin position="293"/>
        <end position="358"/>
    </location>
</feature>
<feature type="compositionally biased region" description="Basic and acidic residues" evidence="3">
    <location>
        <begin position="409"/>
        <end position="419"/>
    </location>
</feature>
<dbReference type="EMBL" id="FMVJ01000017">
    <property type="protein sequence ID" value="SCZ11119.1"/>
    <property type="molecule type" value="Genomic_DNA"/>
</dbReference>
<dbReference type="Proteomes" id="UP000199569">
    <property type="component" value="Unassembled WGS sequence"/>
</dbReference>
<evidence type="ECO:0000256" key="2">
    <source>
        <dbReference type="PROSITE-ProRule" id="PRU00703"/>
    </source>
</evidence>
<organism evidence="6 7">
    <name type="scientific">Microvirga guangxiensis</name>
    <dbReference type="NCBI Taxonomy" id="549386"/>
    <lineage>
        <taxon>Bacteria</taxon>
        <taxon>Pseudomonadati</taxon>
        <taxon>Pseudomonadota</taxon>
        <taxon>Alphaproteobacteria</taxon>
        <taxon>Hyphomicrobiales</taxon>
        <taxon>Methylobacteriaceae</taxon>
        <taxon>Microvirga</taxon>
    </lineage>
</organism>
<dbReference type="SMART" id="SM00116">
    <property type="entry name" value="CBS"/>
    <property type="match status" value="2"/>
</dbReference>
<evidence type="ECO:0000256" key="1">
    <source>
        <dbReference type="ARBA" id="ARBA00023122"/>
    </source>
</evidence>
<dbReference type="PROSITE" id="PS51371">
    <property type="entry name" value="CBS"/>
    <property type="match status" value="2"/>
</dbReference>
<feature type="domain" description="BON" evidence="4">
    <location>
        <begin position="411"/>
        <end position="479"/>
    </location>
</feature>
<feature type="domain" description="CBS" evidence="5">
    <location>
        <begin position="140"/>
        <end position="198"/>
    </location>
</feature>
<dbReference type="InterPro" id="IPR000644">
    <property type="entry name" value="CBS_dom"/>
</dbReference>
<keyword evidence="1 2" id="KW-0129">CBS domain</keyword>
<feature type="compositionally biased region" description="Basic and acidic residues" evidence="3">
    <location>
        <begin position="393"/>
        <end position="402"/>
    </location>
</feature>
<accession>A0A1G5LG29</accession>
<dbReference type="SMART" id="SM00749">
    <property type="entry name" value="BON"/>
    <property type="match status" value="1"/>
</dbReference>
<reference evidence="6 7" key="1">
    <citation type="submission" date="2016-10" db="EMBL/GenBank/DDBJ databases">
        <authorList>
            <person name="de Groot N.N."/>
        </authorList>
    </citation>
    <scope>NUCLEOTIDE SEQUENCE [LARGE SCALE GENOMIC DNA]</scope>
    <source>
        <strain evidence="6 7">CGMCC 1.7666</strain>
    </source>
</reference>
<dbReference type="InterPro" id="IPR046342">
    <property type="entry name" value="CBS_dom_sf"/>
</dbReference>